<evidence type="ECO:0000313" key="8">
    <source>
        <dbReference type="Proteomes" id="UP000439591"/>
    </source>
</evidence>
<dbReference type="Pfam" id="PF25873">
    <property type="entry name" value="WHD_MalT"/>
    <property type="match status" value="1"/>
</dbReference>
<dbReference type="PANTHER" id="PTHR44688">
    <property type="entry name" value="DNA-BINDING TRANSCRIPTIONAL ACTIVATOR DEVR_DOSR"/>
    <property type="match status" value="1"/>
</dbReference>
<dbReference type="Proteomes" id="UP000439591">
    <property type="component" value="Unassembled WGS sequence"/>
</dbReference>
<keyword evidence="3" id="KW-0804">Transcription</keyword>
<keyword evidence="5" id="KW-0808">Transferase</keyword>
<keyword evidence="7" id="KW-1185">Reference proteome</keyword>
<dbReference type="SUPFAM" id="SSF46894">
    <property type="entry name" value="C-terminal effector domain of the bipartite response regulators"/>
    <property type="match status" value="1"/>
</dbReference>
<evidence type="ECO:0000256" key="3">
    <source>
        <dbReference type="ARBA" id="ARBA00023163"/>
    </source>
</evidence>
<dbReference type="Gene3D" id="1.10.10.10">
    <property type="entry name" value="Winged helix-like DNA-binding domain superfamily/Winged helix DNA-binding domain"/>
    <property type="match status" value="1"/>
</dbReference>
<dbReference type="EMBL" id="CACSIK010000003">
    <property type="protein sequence ID" value="CAA0111266.1"/>
    <property type="molecule type" value="Genomic_DNA"/>
</dbReference>
<dbReference type="InterPro" id="IPR059106">
    <property type="entry name" value="WHD_MalT"/>
</dbReference>
<evidence type="ECO:0000256" key="1">
    <source>
        <dbReference type="ARBA" id="ARBA00023015"/>
    </source>
</evidence>
<accession>A0A5S9Q1H4</accession>
<dbReference type="Pfam" id="PF00196">
    <property type="entry name" value="GerE"/>
    <property type="match status" value="1"/>
</dbReference>
<dbReference type="Pfam" id="PF17874">
    <property type="entry name" value="TPR_MalT"/>
    <property type="match status" value="1"/>
</dbReference>
<dbReference type="InterPro" id="IPR036388">
    <property type="entry name" value="WH-like_DNA-bd_sf"/>
</dbReference>
<feature type="domain" description="HTH luxR-type" evidence="4">
    <location>
        <begin position="849"/>
        <end position="914"/>
    </location>
</feature>
<dbReference type="SMART" id="SM00421">
    <property type="entry name" value="HTH_LUXR"/>
    <property type="match status" value="1"/>
</dbReference>
<dbReference type="InterPro" id="IPR000792">
    <property type="entry name" value="Tscrpt_reg_LuxR_C"/>
</dbReference>
<dbReference type="InterPro" id="IPR041617">
    <property type="entry name" value="TPR_MalT"/>
</dbReference>
<keyword evidence="1" id="KW-0805">Transcription regulation</keyword>
<dbReference type="GO" id="GO:0006355">
    <property type="term" value="P:regulation of DNA-templated transcription"/>
    <property type="evidence" value="ECO:0007669"/>
    <property type="project" value="InterPro"/>
</dbReference>
<name>A0A5S9Q1H4_9GAMM</name>
<dbReference type="Gene3D" id="3.40.50.300">
    <property type="entry name" value="P-loop containing nucleotide triphosphate hydrolases"/>
    <property type="match status" value="1"/>
</dbReference>
<dbReference type="EMBL" id="CACSIM010000006">
    <property type="protein sequence ID" value="CAA0118544.1"/>
    <property type="molecule type" value="Genomic_DNA"/>
</dbReference>
<evidence type="ECO:0000313" key="7">
    <source>
        <dbReference type="Proteomes" id="UP000435877"/>
    </source>
</evidence>
<dbReference type="EC" id="2.7.11.1" evidence="5"/>
<dbReference type="PANTHER" id="PTHR44688:SF16">
    <property type="entry name" value="DNA-BINDING TRANSCRIPTIONAL ACTIVATOR DEVR_DOSR"/>
    <property type="match status" value="1"/>
</dbReference>
<keyword evidence="5" id="KW-0418">Kinase</keyword>
<reference evidence="7 8" key="1">
    <citation type="submission" date="2019-11" db="EMBL/GenBank/DDBJ databases">
        <authorList>
            <person name="Holert J."/>
        </authorList>
    </citation>
    <scope>NUCLEOTIDE SEQUENCE [LARGE SCALE GENOMIC DNA]</scope>
    <source>
        <strain evidence="6">BC3_2A</strain>
        <strain evidence="5">SB11_1A</strain>
    </source>
</reference>
<keyword evidence="2" id="KW-0238">DNA-binding</keyword>
<dbReference type="OrthoDB" id="561214at2"/>
<dbReference type="Gene3D" id="1.25.40.10">
    <property type="entry name" value="Tetratricopeptide repeat domain"/>
    <property type="match status" value="1"/>
</dbReference>
<dbReference type="SUPFAM" id="SSF52540">
    <property type="entry name" value="P-loop containing nucleoside triphosphate hydrolases"/>
    <property type="match status" value="1"/>
</dbReference>
<dbReference type="GO" id="GO:0004674">
    <property type="term" value="F:protein serine/threonine kinase activity"/>
    <property type="evidence" value="ECO:0007669"/>
    <property type="project" value="UniProtKB-EC"/>
</dbReference>
<dbReference type="InterPro" id="IPR027417">
    <property type="entry name" value="P-loop_NTPase"/>
</dbReference>
<evidence type="ECO:0000313" key="5">
    <source>
        <dbReference type="EMBL" id="CAA0111266.1"/>
    </source>
</evidence>
<dbReference type="PROSITE" id="PS50043">
    <property type="entry name" value="HTH_LUXR_2"/>
    <property type="match status" value="1"/>
</dbReference>
<evidence type="ECO:0000259" key="4">
    <source>
        <dbReference type="PROSITE" id="PS50043"/>
    </source>
</evidence>
<protein>
    <submittedName>
        <fullName evidence="5">Serine/threonine-protein kinase PknK</fullName>
        <ecNumber evidence="5">2.7.11.1</ecNumber>
    </submittedName>
</protein>
<gene>
    <name evidence="5" type="primary">pknK_2</name>
    <name evidence="5" type="ORF">IHBHHGIJ_03282</name>
    <name evidence="6" type="ORF">KFEGEMFD_03495</name>
</gene>
<proteinExistence type="predicted"/>
<dbReference type="PRINTS" id="PR00038">
    <property type="entry name" value="HTHLUXR"/>
</dbReference>
<dbReference type="Proteomes" id="UP000435877">
    <property type="component" value="Unassembled WGS sequence"/>
</dbReference>
<evidence type="ECO:0000313" key="6">
    <source>
        <dbReference type="EMBL" id="CAA0118544.1"/>
    </source>
</evidence>
<dbReference type="GO" id="GO:0003677">
    <property type="term" value="F:DNA binding"/>
    <property type="evidence" value="ECO:0007669"/>
    <property type="project" value="UniProtKB-KW"/>
</dbReference>
<evidence type="ECO:0000256" key="2">
    <source>
        <dbReference type="ARBA" id="ARBA00023125"/>
    </source>
</evidence>
<dbReference type="InterPro" id="IPR011990">
    <property type="entry name" value="TPR-like_helical_dom_sf"/>
</dbReference>
<dbReference type="SUPFAM" id="SSF48452">
    <property type="entry name" value="TPR-like"/>
    <property type="match status" value="1"/>
</dbReference>
<organism evidence="5 7">
    <name type="scientific">Zhongshania aliphaticivorans</name>
    <dbReference type="NCBI Taxonomy" id="1470434"/>
    <lineage>
        <taxon>Bacteria</taxon>
        <taxon>Pseudomonadati</taxon>
        <taxon>Pseudomonadota</taxon>
        <taxon>Gammaproteobacteria</taxon>
        <taxon>Cellvibrionales</taxon>
        <taxon>Spongiibacteraceae</taxon>
        <taxon>Zhongshania</taxon>
    </lineage>
</organism>
<dbReference type="RefSeq" id="WP_159270052.1">
    <property type="nucleotide sequence ID" value="NZ_CACSIK010000003.1"/>
</dbReference>
<sequence>MTELNHRSIVNLAKTRPPKSSIELIERQCLALLQEAHNGEGNYLISAPAGFGKTSLLVQYFNLLQDDKKHAAWLSVSESDADPIHFLAGISYALQSLGKNIGVASQALIGSGMVLSYRVILTTLMNELLSFSDPITLILDDLHRANSPDVENIMVELLGAGPHNLRIIIASRTSFSKFGKLRAQKNLIDITADDLKVSYSEAVKILSDKSLPSLSNENIGTLLERVDGWINGLHIAALSLKKDSDIDEYIRRFTGRESDFSDYIEHDIFSQLPDSIKNFLVETSILEILTPELCDAITQQQDSESILTQLRRMNLFIVTLDEQLACYRYHHIFRTFLQAKMSSRTKSDLHQIHRRAYKWCLSNNLLHEAINHMLIVEDWDSAAAAIESGLEMLLSRNRLATLGSWINSLPKEYIQESPGFQLGLAWVEILQRDFPNAISHHAKAKSLLKKTCNEFTSNPKTLNKIQSNINAQTGVITVVSDNEIEISKFANSGDIDIQKEHIFFYNTYIAALVYAFMHQGRFDEGHRLAVANEVAGGIDNFRATVYILIFRGLGYRLSGHLKQANEQYEKAQLVAGKGFIDQWMPFAVPSALSAEIYYEWGDFDRATACIQNCAVVKQEASVIEPLICYFQVAARLAMLNGNIEGALQSLAEGEALGKQGQYDRLVAAMLCERVRLLTKSSKFEAAATAYLDLKKLKPINKTQVGTSPEHWSALLYYIDMGASLYLLGSNKPEEALPHLTKQASMARKHNQHRHLIKILLAEASALHKLGKERSAINRLSESIQLGGNGSFLQTFLEADPNLHELFQKTLARWPNDDTLSNTPEGEQYLATLMDKFGVNPTGAEEISTDINNIEPLTPRELDLLKLLAKGLKNKELALEMSVSQHTIAWHLKNLYAKLHVDNRTAAVTVARHFRL</sequence>
<dbReference type="AlphaFoldDB" id="A0A5S9Q1H4"/>
<dbReference type="InterPro" id="IPR016032">
    <property type="entry name" value="Sig_transdc_resp-reg_C-effctor"/>
</dbReference>